<evidence type="ECO:0000313" key="3">
    <source>
        <dbReference type="Proteomes" id="UP000181962"/>
    </source>
</evidence>
<dbReference type="InterPro" id="IPR009495">
    <property type="entry name" value="NrsF"/>
</dbReference>
<feature type="transmembrane region" description="Helical" evidence="1">
    <location>
        <begin position="26"/>
        <end position="45"/>
    </location>
</feature>
<evidence type="ECO:0000256" key="1">
    <source>
        <dbReference type="SAM" id="Phobius"/>
    </source>
</evidence>
<organism evidence="2 3">
    <name type="scientific">Bradyrhizobium japonicum</name>
    <dbReference type="NCBI Taxonomy" id="375"/>
    <lineage>
        <taxon>Bacteria</taxon>
        <taxon>Pseudomonadati</taxon>
        <taxon>Pseudomonadota</taxon>
        <taxon>Alphaproteobacteria</taxon>
        <taxon>Hyphomicrobiales</taxon>
        <taxon>Nitrobacteraceae</taxon>
        <taxon>Bradyrhizobium</taxon>
    </lineage>
</organism>
<feature type="transmembrane region" description="Helical" evidence="1">
    <location>
        <begin position="160"/>
        <end position="178"/>
    </location>
</feature>
<feature type="transmembrane region" description="Helical" evidence="1">
    <location>
        <begin position="126"/>
        <end position="148"/>
    </location>
</feature>
<sequence>MKTDDLVQALSARIDPVDFRAVGRRIALAVAAGLVLAVTVILARFGLRTGLSTVEAWTFLVLKITYAAAIVGTAAIYLARLSRPGGVLKHSMAVVVLPFLLIAALALISIGSALASHWDRMVAGDAWLECLVSIPIIAIVPFALTMWAVRQAAPTDLRRAGAFAGLVAGGISAVAYALHCTDDSLPFVALWYGGTIVVCTLAGAALGPRLLRW</sequence>
<dbReference type="Proteomes" id="UP000181962">
    <property type="component" value="Chromosome"/>
</dbReference>
<dbReference type="AlphaFoldDB" id="A0A1L3FCU2"/>
<evidence type="ECO:0008006" key="4">
    <source>
        <dbReference type="Google" id="ProtNLM"/>
    </source>
</evidence>
<feature type="transmembrane region" description="Helical" evidence="1">
    <location>
        <begin position="91"/>
        <end position="114"/>
    </location>
</feature>
<dbReference type="EMBL" id="CP017637">
    <property type="protein sequence ID" value="APG11115.1"/>
    <property type="molecule type" value="Genomic_DNA"/>
</dbReference>
<protein>
    <recommendedName>
        <fullName evidence="4">DUF1109 domain-containing protein</fullName>
    </recommendedName>
</protein>
<gene>
    <name evidence="2" type="ORF">BKD09_22550</name>
</gene>
<dbReference type="OrthoDB" id="7764375at2"/>
<accession>A0A1L3FCU2</accession>
<keyword evidence="1" id="KW-0812">Transmembrane</keyword>
<keyword evidence="1" id="KW-0472">Membrane</keyword>
<feature type="transmembrane region" description="Helical" evidence="1">
    <location>
        <begin position="57"/>
        <end position="79"/>
    </location>
</feature>
<dbReference type="RefSeq" id="WP_071912797.1">
    <property type="nucleotide sequence ID" value="NZ_CP017637.1"/>
</dbReference>
<feature type="transmembrane region" description="Helical" evidence="1">
    <location>
        <begin position="190"/>
        <end position="211"/>
    </location>
</feature>
<reference evidence="2 3" key="1">
    <citation type="submission" date="2016-11" db="EMBL/GenBank/DDBJ databases">
        <title>Complete Genome Sequence of Bradyrhizobium sp. strain J5, an isolated from soybean nodule in Hokkaido.</title>
        <authorList>
            <person name="Kanehara K."/>
        </authorList>
    </citation>
    <scope>NUCLEOTIDE SEQUENCE [LARGE SCALE GENOMIC DNA]</scope>
    <source>
        <strain evidence="2 3">J5</strain>
    </source>
</reference>
<keyword evidence="1" id="KW-1133">Transmembrane helix</keyword>
<name>A0A1L3FCU2_BRAJP</name>
<evidence type="ECO:0000313" key="2">
    <source>
        <dbReference type="EMBL" id="APG11115.1"/>
    </source>
</evidence>
<dbReference type="Pfam" id="PF06532">
    <property type="entry name" value="NrsF"/>
    <property type="match status" value="1"/>
</dbReference>
<proteinExistence type="predicted"/>